<name>A0ABN8VDM1_STRGL</name>
<proteinExistence type="predicted"/>
<gene>
    <name evidence="1" type="ORF">SGL43_07264</name>
</gene>
<keyword evidence="2" id="KW-1185">Reference proteome</keyword>
<protein>
    <recommendedName>
        <fullName evidence="3">PucR family transcriptional regulator</fullName>
    </recommendedName>
</protein>
<comment type="caution">
    <text evidence="1">The sequence shown here is derived from an EMBL/GenBank/DDBJ whole genome shotgun (WGS) entry which is preliminary data.</text>
</comment>
<evidence type="ECO:0000313" key="2">
    <source>
        <dbReference type="Proteomes" id="UP001154015"/>
    </source>
</evidence>
<accession>A0ABN8VDM1</accession>
<dbReference type="Proteomes" id="UP001154015">
    <property type="component" value="Unassembled WGS sequence"/>
</dbReference>
<dbReference type="RefSeq" id="WP_073780298.1">
    <property type="nucleotide sequence ID" value="NZ_CP108664.1"/>
</dbReference>
<evidence type="ECO:0008006" key="3">
    <source>
        <dbReference type="Google" id="ProtNLM"/>
    </source>
</evidence>
<dbReference type="EMBL" id="CAKXYP010000035">
    <property type="protein sequence ID" value="CAH9420206.1"/>
    <property type="molecule type" value="Genomic_DNA"/>
</dbReference>
<reference evidence="1" key="1">
    <citation type="submission" date="2022-03" db="EMBL/GenBank/DDBJ databases">
        <authorList>
            <person name="Leyn A S."/>
        </authorList>
    </citation>
    <scope>NUCLEOTIDE SEQUENCE</scope>
    <source>
        <strain evidence="1">Streptomyces globisporus 4-3</strain>
    </source>
</reference>
<sequence length="142" mass="14808">MGGEEEALAAAGAAGRRAAAWIRSLSTGLDPSPVGSWIREDLPEAIERAMSGLDPQACDRMDPGGVMVDGTGGLDEETRSKLVFVPCAVQDALWLTPDQQIRLVAVASLVTGAARLLAEDPGTAITTGELSRTWALVDHAIV</sequence>
<organism evidence="1 2">
    <name type="scientific">Streptomyces globisporus</name>
    <dbReference type="NCBI Taxonomy" id="1908"/>
    <lineage>
        <taxon>Bacteria</taxon>
        <taxon>Bacillati</taxon>
        <taxon>Actinomycetota</taxon>
        <taxon>Actinomycetes</taxon>
        <taxon>Kitasatosporales</taxon>
        <taxon>Streptomycetaceae</taxon>
        <taxon>Streptomyces</taxon>
    </lineage>
</organism>
<evidence type="ECO:0000313" key="1">
    <source>
        <dbReference type="EMBL" id="CAH9420206.1"/>
    </source>
</evidence>